<accession>A0A058Z4M9</accession>
<evidence type="ECO:0000313" key="2">
    <source>
        <dbReference type="EMBL" id="KCV69071.1"/>
    </source>
</evidence>
<keyword evidence="3" id="KW-1185">Reference proteome</keyword>
<dbReference type="GO" id="GO:0004045">
    <property type="term" value="F:peptidyl-tRNA hydrolase activity"/>
    <property type="evidence" value="ECO:0007669"/>
    <property type="project" value="TreeGrafter"/>
</dbReference>
<dbReference type="GO" id="GO:0070126">
    <property type="term" value="P:mitochondrial translational termination"/>
    <property type="evidence" value="ECO:0007669"/>
    <property type="project" value="TreeGrafter"/>
</dbReference>
<gene>
    <name evidence="2" type="ORF">H696_04487</name>
</gene>
<dbReference type="GO" id="GO:0005762">
    <property type="term" value="C:mitochondrial large ribosomal subunit"/>
    <property type="evidence" value="ECO:0007669"/>
    <property type="project" value="TreeGrafter"/>
</dbReference>
<dbReference type="EMBL" id="KB932207">
    <property type="protein sequence ID" value="KCV69071.1"/>
    <property type="molecule type" value="Genomic_DNA"/>
</dbReference>
<evidence type="ECO:0000313" key="3">
    <source>
        <dbReference type="Proteomes" id="UP000030693"/>
    </source>
</evidence>
<sequence length="237" mass="26495">MGSCGHLRPPGPRRKSRRFAPSSCAGSPHSPSQRVWIPPCACRPHRPPTWPSARGGSLFDMSTVAHTPADLIIRYLPFGQPNEHAPRQYTGVYGRRLAPGESLLVPRTGRPYPGFGPGGRAVHKANSNVEVRLPLDKVAWLPKYVAHNIRRMEPLRVNGSFELVVFSNHGYFQATNFHKCLEEIVRIVKAAAILPDWEGDATRSTIGLHAQVDNERRLRGKKRRSEIKAARRLIADR</sequence>
<dbReference type="AlphaFoldDB" id="A0A058Z4M9"/>
<proteinExistence type="predicted"/>
<organism evidence="2">
    <name type="scientific">Fonticula alba</name>
    <name type="common">Slime mold</name>
    <dbReference type="NCBI Taxonomy" id="691883"/>
    <lineage>
        <taxon>Eukaryota</taxon>
        <taxon>Rotosphaerida</taxon>
        <taxon>Fonticulaceae</taxon>
        <taxon>Fonticula</taxon>
    </lineage>
</organism>
<dbReference type="PANTHER" id="PTHR11075:SF54">
    <property type="entry name" value="LARGE RIBOSOMAL SUBUNIT PROTEIN ML62"/>
    <property type="match status" value="1"/>
</dbReference>
<dbReference type="InterPro" id="IPR052104">
    <property type="entry name" value="Mito_Release_Factor_mL62"/>
</dbReference>
<reference evidence="2" key="1">
    <citation type="submission" date="2013-04" db="EMBL/GenBank/DDBJ databases">
        <title>The Genome Sequence of Fonticula alba ATCC 38817.</title>
        <authorList>
            <consortium name="The Broad Institute Genomics Platform"/>
            <person name="Russ C."/>
            <person name="Cuomo C."/>
            <person name="Burger G."/>
            <person name="Gray M.W."/>
            <person name="Holland P.W.H."/>
            <person name="King N."/>
            <person name="Lang F.B.F."/>
            <person name="Roger A.J."/>
            <person name="Ruiz-Trillo I."/>
            <person name="Brown M."/>
            <person name="Walker B."/>
            <person name="Young S."/>
            <person name="Zeng Q."/>
            <person name="Gargeya S."/>
            <person name="Fitzgerald M."/>
            <person name="Haas B."/>
            <person name="Abouelleil A."/>
            <person name="Allen A.W."/>
            <person name="Alvarado L."/>
            <person name="Arachchi H.M."/>
            <person name="Berlin A.M."/>
            <person name="Chapman S.B."/>
            <person name="Gainer-Dewar J."/>
            <person name="Goldberg J."/>
            <person name="Griggs A."/>
            <person name="Gujja S."/>
            <person name="Hansen M."/>
            <person name="Howarth C."/>
            <person name="Imamovic A."/>
            <person name="Ireland A."/>
            <person name="Larimer J."/>
            <person name="McCowan C."/>
            <person name="Murphy C."/>
            <person name="Pearson M."/>
            <person name="Poon T.W."/>
            <person name="Priest M."/>
            <person name="Roberts A."/>
            <person name="Saif S."/>
            <person name="Shea T."/>
            <person name="Sisk P."/>
            <person name="Sykes S."/>
            <person name="Wortman J."/>
            <person name="Nusbaum C."/>
            <person name="Birren B."/>
        </authorList>
    </citation>
    <scope>NUCLEOTIDE SEQUENCE [LARGE SCALE GENOMIC DNA]</scope>
    <source>
        <strain evidence="2">ATCC 38817</strain>
    </source>
</reference>
<name>A0A058Z4M9_FONAL</name>
<protein>
    <submittedName>
        <fullName evidence="2">Uncharacterized protein</fullName>
    </submittedName>
</protein>
<evidence type="ECO:0000256" key="1">
    <source>
        <dbReference type="SAM" id="MobiDB-lite"/>
    </source>
</evidence>
<feature type="region of interest" description="Disordered" evidence="1">
    <location>
        <begin position="1"/>
        <end position="35"/>
    </location>
</feature>
<dbReference type="GeneID" id="20529212"/>
<dbReference type="RefSeq" id="XP_009496642.1">
    <property type="nucleotide sequence ID" value="XM_009498367.1"/>
</dbReference>
<dbReference type="Gene3D" id="3.30.160.20">
    <property type="match status" value="1"/>
</dbReference>
<dbReference type="Proteomes" id="UP000030693">
    <property type="component" value="Unassembled WGS sequence"/>
</dbReference>
<dbReference type="GO" id="GO:0016150">
    <property type="term" value="F:translation release factor activity, codon nonspecific"/>
    <property type="evidence" value="ECO:0007669"/>
    <property type="project" value="TreeGrafter"/>
</dbReference>
<dbReference type="SUPFAM" id="SSF110916">
    <property type="entry name" value="Peptidyl-tRNA hydrolase domain-like"/>
    <property type="match status" value="1"/>
</dbReference>
<dbReference type="PANTHER" id="PTHR11075">
    <property type="entry name" value="PEPTIDE CHAIN RELEASE FACTOR"/>
    <property type="match status" value="1"/>
</dbReference>